<proteinExistence type="predicted"/>
<evidence type="ECO:0000313" key="1">
    <source>
        <dbReference type="EMBL" id="QHT13559.1"/>
    </source>
</evidence>
<reference evidence="1" key="1">
    <citation type="journal article" date="2020" name="Nature">
        <title>Giant virus diversity and host interactions through global metagenomics.</title>
        <authorList>
            <person name="Schulz F."/>
            <person name="Roux S."/>
            <person name="Paez-Espino D."/>
            <person name="Jungbluth S."/>
            <person name="Walsh D.A."/>
            <person name="Denef V.J."/>
            <person name="McMahon K.D."/>
            <person name="Konstantinidis K.T."/>
            <person name="Eloe-Fadrosh E.A."/>
            <person name="Kyrpides N.C."/>
            <person name="Woyke T."/>
        </authorList>
    </citation>
    <scope>NUCLEOTIDE SEQUENCE</scope>
    <source>
        <strain evidence="1">GVMAG-M-3300023174-132</strain>
    </source>
</reference>
<name>A0A6C0DC90_9ZZZZ</name>
<dbReference type="AlphaFoldDB" id="A0A6C0DC90"/>
<sequence>MEVLHTYHNGSQLCRTTIATILAIPVWKGNRILDHEHVKRIRDSLEADGTSIKALDSGFHIVRYEEADAGGHLTTVQALVDGQHRYEVIRQLREPCQDFPVTCIVKPVASEIEAIEYFNTINQAKPLQYTEDPVLIVNRFVAAIQGAFPSKKKLIRTLKTRRPYLSVDDLREALERHVGVLRRWKPDRFVAQMLEANGRIVTELQLELSLSAKIRDKSVKETATEIGFGLAIYPGLPWVATILAPSE</sequence>
<accession>A0A6C0DC90</accession>
<organism evidence="1">
    <name type="scientific">viral metagenome</name>
    <dbReference type="NCBI Taxonomy" id="1070528"/>
    <lineage>
        <taxon>unclassified sequences</taxon>
        <taxon>metagenomes</taxon>
        <taxon>organismal metagenomes</taxon>
    </lineage>
</organism>
<protein>
    <submittedName>
        <fullName evidence="1">Uncharacterized protein</fullName>
    </submittedName>
</protein>
<dbReference type="EMBL" id="MN739575">
    <property type="protein sequence ID" value="QHT13559.1"/>
    <property type="molecule type" value="Genomic_DNA"/>
</dbReference>